<sequence>MENQGEENIFISVPKNLVKDSIWLINKCTKPNKKEYQQIVFAVSLGFLIMGFSGYFVKLVHIPITNIIVGGA</sequence>
<evidence type="ECO:0000256" key="10">
    <source>
        <dbReference type="SAM" id="Phobius"/>
    </source>
</evidence>
<dbReference type="InterPro" id="IPR008158">
    <property type="entry name" value="Translocase_Sec61-g"/>
</dbReference>
<proteinExistence type="inferred from homology"/>
<evidence type="ECO:0000313" key="12">
    <source>
        <dbReference type="Proteomes" id="UP000187283"/>
    </source>
</evidence>
<comment type="caution">
    <text evidence="11">The sequence shown here is derived from an EMBL/GenBank/DDBJ whole genome shotgun (WGS) entry which is preliminary data.</text>
</comment>
<dbReference type="PANTHER" id="PTHR12309">
    <property type="entry name" value="SEC61 GAMMA SUBUNIT"/>
    <property type="match status" value="1"/>
</dbReference>
<dbReference type="GO" id="GO:0008320">
    <property type="term" value="F:protein transmembrane transporter activity"/>
    <property type="evidence" value="ECO:0007669"/>
    <property type="project" value="InterPro"/>
</dbReference>
<dbReference type="GO" id="GO:0006605">
    <property type="term" value="P:protein targeting"/>
    <property type="evidence" value="ECO:0007669"/>
    <property type="project" value="InterPro"/>
</dbReference>
<dbReference type="HAMAP" id="MF_00422">
    <property type="entry name" value="SecE"/>
    <property type="match status" value="1"/>
</dbReference>
<evidence type="ECO:0000313" key="11">
    <source>
        <dbReference type="EMBL" id="OMJ11274.1"/>
    </source>
</evidence>
<protein>
    <submittedName>
        <fullName evidence="11">Protein transport protein Sec61 subunit gamma</fullName>
    </submittedName>
</protein>
<name>A0A1R1X9F8_9FUNG</name>
<dbReference type="NCBIfam" id="TIGR00327">
    <property type="entry name" value="secE_euk_arch"/>
    <property type="match status" value="1"/>
</dbReference>
<keyword evidence="12" id="KW-1185">Reference proteome</keyword>
<evidence type="ECO:0000256" key="9">
    <source>
        <dbReference type="ARBA" id="ARBA00023136"/>
    </source>
</evidence>
<organism evidence="11 12">
    <name type="scientific">Smittium culicis</name>
    <dbReference type="NCBI Taxonomy" id="133412"/>
    <lineage>
        <taxon>Eukaryota</taxon>
        <taxon>Fungi</taxon>
        <taxon>Fungi incertae sedis</taxon>
        <taxon>Zoopagomycota</taxon>
        <taxon>Kickxellomycotina</taxon>
        <taxon>Harpellomycetes</taxon>
        <taxon>Harpellales</taxon>
        <taxon>Legeriomycetaceae</taxon>
        <taxon>Smittium</taxon>
    </lineage>
</organism>
<keyword evidence="6" id="KW-0653">Protein transport</keyword>
<accession>A0A1R1X9F8</accession>
<dbReference type="Gene3D" id="1.20.5.820">
    <property type="entry name" value="Preprotein translocase SecE subunit"/>
    <property type="match status" value="1"/>
</dbReference>
<keyword evidence="5" id="KW-0256">Endoplasmic reticulum</keyword>
<comment type="similarity">
    <text evidence="2">Belongs to the SecE/SEC61-gamma family.</text>
</comment>
<dbReference type="GO" id="GO:0005789">
    <property type="term" value="C:endoplasmic reticulum membrane"/>
    <property type="evidence" value="ECO:0007669"/>
    <property type="project" value="UniProtKB-SubCell"/>
</dbReference>
<dbReference type="AlphaFoldDB" id="A0A1R1X9F8"/>
<evidence type="ECO:0000256" key="1">
    <source>
        <dbReference type="ARBA" id="ARBA00004389"/>
    </source>
</evidence>
<dbReference type="GO" id="GO:0006886">
    <property type="term" value="P:intracellular protein transport"/>
    <property type="evidence" value="ECO:0007669"/>
    <property type="project" value="InterPro"/>
</dbReference>
<dbReference type="EMBL" id="LSSN01004578">
    <property type="protein sequence ID" value="OMJ11274.1"/>
    <property type="molecule type" value="Genomic_DNA"/>
</dbReference>
<dbReference type="SUPFAM" id="SSF103456">
    <property type="entry name" value="Preprotein translocase SecE subunit"/>
    <property type="match status" value="1"/>
</dbReference>
<feature type="transmembrane region" description="Helical" evidence="10">
    <location>
        <begin position="39"/>
        <end position="57"/>
    </location>
</feature>
<comment type="subcellular location">
    <subcellularLocation>
        <location evidence="1">Endoplasmic reticulum membrane</location>
        <topology evidence="1">Single-pass membrane protein</topology>
    </subcellularLocation>
</comment>
<dbReference type="OrthoDB" id="2401875at2759"/>
<dbReference type="Pfam" id="PF00584">
    <property type="entry name" value="SecE"/>
    <property type="match status" value="1"/>
</dbReference>
<evidence type="ECO:0000256" key="2">
    <source>
        <dbReference type="ARBA" id="ARBA00008274"/>
    </source>
</evidence>
<evidence type="ECO:0000256" key="8">
    <source>
        <dbReference type="ARBA" id="ARBA00023010"/>
    </source>
</evidence>
<keyword evidence="8" id="KW-0811">Translocation</keyword>
<reference evidence="11 12" key="1">
    <citation type="submission" date="2017-01" db="EMBL/GenBank/DDBJ databases">
        <authorList>
            <person name="Mah S.A."/>
            <person name="Swanson W.J."/>
            <person name="Moy G.W."/>
            <person name="Vacquier V.D."/>
        </authorList>
    </citation>
    <scope>NUCLEOTIDE SEQUENCE [LARGE SCALE GENOMIC DNA]</scope>
    <source>
        <strain evidence="11 12">GSMNP</strain>
    </source>
</reference>
<dbReference type="InterPro" id="IPR001901">
    <property type="entry name" value="Translocase_SecE/Sec61-g"/>
</dbReference>
<keyword evidence="9 10" id="KW-0472">Membrane</keyword>
<evidence type="ECO:0000256" key="4">
    <source>
        <dbReference type="ARBA" id="ARBA00022692"/>
    </source>
</evidence>
<gene>
    <name evidence="11" type="ORF">AYI70_g9833</name>
</gene>
<evidence type="ECO:0000256" key="5">
    <source>
        <dbReference type="ARBA" id="ARBA00022824"/>
    </source>
</evidence>
<dbReference type="InterPro" id="IPR023391">
    <property type="entry name" value="Prot_translocase_SecE_dom_sf"/>
</dbReference>
<evidence type="ECO:0000256" key="3">
    <source>
        <dbReference type="ARBA" id="ARBA00022448"/>
    </source>
</evidence>
<keyword evidence="3" id="KW-0813">Transport</keyword>
<dbReference type="STRING" id="133412.A0A1R1X9F8"/>
<keyword evidence="7 10" id="KW-1133">Transmembrane helix</keyword>
<keyword evidence="4 10" id="KW-0812">Transmembrane</keyword>
<evidence type="ECO:0000256" key="6">
    <source>
        <dbReference type="ARBA" id="ARBA00022927"/>
    </source>
</evidence>
<dbReference type="Proteomes" id="UP000187283">
    <property type="component" value="Unassembled WGS sequence"/>
</dbReference>
<evidence type="ECO:0000256" key="7">
    <source>
        <dbReference type="ARBA" id="ARBA00022989"/>
    </source>
</evidence>